<name>A0A8B3CXA4_9LEPT</name>
<evidence type="ECO:0000313" key="2">
    <source>
        <dbReference type="Proteomes" id="UP000266669"/>
    </source>
</evidence>
<comment type="caution">
    <text evidence="1">The sequence shown here is derived from an EMBL/GenBank/DDBJ whole genome shotgun (WGS) entry which is preliminary data.</text>
</comment>
<organism evidence="1 2">
    <name type="scientific">Leptospira stimsonii</name>
    <dbReference type="NCBI Taxonomy" id="2202203"/>
    <lineage>
        <taxon>Bacteria</taxon>
        <taxon>Pseudomonadati</taxon>
        <taxon>Spirochaetota</taxon>
        <taxon>Spirochaetia</taxon>
        <taxon>Leptospirales</taxon>
        <taxon>Leptospiraceae</taxon>
        <taxon>Leptospira</taxon>
    </lineage>
</organism>
<sequence length="129" mass="14247">MKAVYSSCSFIAPLVEGPENSSATVLLEGELFQDVSTSETLDASSIPSLTKVTFDGTQRLRSSNYKVNGYLFPTFDVTFTVNNGKIALENFNDLDNAYISVEEVLHASGTIGDEKIDKDFPFKSRYKLK</sequence>
<dbReference type="EMBL" id="QHCS01000001">
    <property type="protein sequence ID" value="RHX88748.1"/>
    <property type="molecule type" value="Genomic_DNA"/>
</dbReference>
<proteinExistence type="predicted"/>
<evidence type="ECO:0000313" key="1">
    <source>
        <dbReference type="EMBL" id="RHX88748.1"/>
    </source>
</evidence>
<accession>A0A8B3CXA4</accession>
<reference evidence="2" key="1">
    <citation type="submission" date="2018-05" db="EMBL/GenBank/DDBJ databases">
        <title>Leptospira yasudae sp. nov. and Leptospira stimsonii sp. nov., two pathogenic species of the genus Leptospira isolated from environmental sources.</title>
        <authorList>
            <person name="Casanovas-Massana A."/>
            <person name="Hamond C."/>
            <person name="Santos L.A."/>
            <person name="Hacker K.P."/>
            <person name="Balassiano I."/>
            <person name="Medeiros M.A."/>
            <person name="Reis M.G."/>
            <person name="Ko A.I."/>
            <person name="Wunder E.A."/>
        </authorList>
    </citation>
    <scope>NUCLEOTIDE SEQUENCE [LARGE SCALE GENOMIC DNA]</scope>
    <source>
        <strain evidence="2">AMB6-RJ</strain>
    </source>
</reference>
<dbReference type="Proteomes" id="UP000266669">
    <property type="component" value="Unassembled WGS sequence"/>
</dbReference>
<protein>
    <submittedName>
        <fullName evidence="1">Uncharacterized protein</fullName>
    </submittedName>
</protein>
<dbReference type="AlphaFoldDB" id="A0A8B3CXA4"/>
<gene>
    <name evidence="1" type="ORF">DLM78_07475</name>
</gene>